<dbReference type="Pfam" id="PF07715">
    <property type="entry name" value="Plug"/>
    <property type="match status" value="1"/>
</dbReference>
<accession>A0A841JNJ1</accession>
<evidence type="ECO:0000256" key="6">
    <source>
        <dbReference type="ARBA" id="ARBA00023077"/>
    </source>
</evidence>
<dbReference type="GO" id="GO:0009279">
    <property type="term" value="C:cell outer membrane"/>
    <property type="evidence" value="ECO:0007669"/>
    <property type="project" value="UniProtKB-SubCell"/>
</dbReference>
<dbReference type="AlphaFoldDB" id="A0A841JNJ1"/>
<comment type="subcellular location">
    <subcellularLocation>
        <location evidence="1">Cell outer membrane</location>
        <topology evidence="1">Multi-pass membrane protein</topology>
    </subcellularLocation>
</comment>
<organism evidence="14 15">
    <name type="scientific">Silvibacterium bohemicum</name>
    <dbReference type="NCBI Taxonomy" id="1577686"/>
    <lineage>
        <taxon>Bacteria</taxon>
        <taxon>Pseudomonadati</taxon>
        <taxon>Acidobacteriota</taxon>
        <taxon>Terriglobia</taxon>
        <taxon>Terriglobales</taxon>
        <taxon>Acidobacteriaceae</taxon>
        <taxon>Silvibacterium</taxon>
    </lineage>
</organism>
<dbReference type="GO" id="GO:0030246">
    <property type="term" value="F:carbohydrate binding"/>
    <property type="evidence" value="ECO:0007669"/>
    <property type="project" value="InterPro"/>
</dbReference>
<dbReference type="Gene3D" id="2.40.170.20">
    <property type="entry name" value="TonB-dependent receptor, beta-barrel domain"/>
    <property type="match status" value="1"/>
</dbReference>
<evidence type="ECO:0000256" key="8">
    <source>
        <dbReference type="ARBA" id="ARBA00023170"/>
    </source>
</evidence>
<evidence type="ECO:0000256" key="9">
    <source>
        <dbReference type="ARBA" id="ARBA00023237"/>
    </source>
</evidence>
<dbReference type="Pfam" id="PF00593">
    <property type="entry name" value="TonB_dep_Rec_b-barrel"/>
    <property type="match status" value="1"/>
</dbReference>
<keyword evidence="9" id="KW-0998">Cell outer membrane</keyword>
<evidence type="ECO:0000256" key="4">
    <source>
        <dbReference type="ARBA" id="ARBA00022692"/>
    </source>
</evidence>
<dbReference type="GO" id="GO:0044718">
    <property type="term" value="P:siderophore transmembrane transport"/>
    <property type="evidence" value="ECO:0007669"/>
    <property type="project" value="TreeGrafter"/>
</dbReference>
<dbReference type="PANTHER" id="PTHR30069:SF29">
    <property type="entry name" value="HEMOGLOBIN AND HEMOGLOBIN-HAPTOGLOBIN-BINDING PROTEIN 1-RELATED"/>
    <property type="match status" value="1"/>
</dbReference>
<evidence type="ECO:0000259" key="12">
    <source>
        <dbReference type="Pfam" id="PF00593"/>
    </source>
</evidence>
<evidence type="ECO:0000259" key="13">
    <source>
        <dbReference type="Pfam" id="PF07715"/>
    </source>
</evidence>
<feature type="domain" description="TonB-dependent receptor-like beta-barrel" evidence="12">
    <location>
        <begin position="358"/>
        <end position="802"/>
    </location>
</feature>
<evidence type="ECO:0000256" key="10">
    <source>
        <dbReference type="RuleBase" id="RU003357"/>
    </source>
</evidence>
<gene>
    <name evidence="14" type="ORF">HNQ77_000648</name>
</gene>
<feature type="signal peptide" evidence="11">
    <location>
        <begin position="1"/>
        <end position="31"/>
    </location>
</feature>
<evidence type="ECO:0000256" key="5">
    <source>
        <dbReference type="ARBA" id="ARBA00022729"/>
    </source>
</evidence>
<keyword evidence="7 10" id="KW-0472">Membrane</keyword>
<feature type="domain" description="TonB-dependent receptor plug" evidence="13">
    <location>
        <begin position="148"/>
        <end position="256"/>
    </location>
</feature>
<dbReference type="InterPro" id="IPR013784">
    <property type="entry name" value="Carb-bd-like_fold"/>
</dbReference>
<comment type="caution">
    <text evidence="14">The sequence shown here is derived from an EMBL/GenBank/DDBJ whole genome shotgun (WGS) entry which is preliminary data.</text>
</comment>
<evidence type="ECO:0000256" key="11">
    <source>
        <dbReference type="SAM" id="SignalP"/>
    </source>
</evidence>
<sequence>MRRLTIGTWYRFLALSVCVWLLSAAPAQLRAQQDQTASITGTVFDSHGAAVANASVAAKNQTTNALSKVNTDGVGHFAITGIPAGRYALTISAKGFGTTAKSDVAAAVRSQDISVTLGIQSFEQSVEVQAVAGDSIAGQHALSQGSLDTVAPESAISNEFIREFTPPTTDYSEIINIAPGTISYNPNGVGLGQGTIYFRGFQDGDFDITWDGIPFNDSNNPTHHSWAFFPGPWIGSVNFDRSPGTASTIGQATYGGSINLLSPEVPSEQSVLPQVSYGSFNTLLIDGQYNTGMLGPRKNIGLTLDVHRITSNGFETLNYLERNAGDIKVLYKLSDRTVITGYSGVVHLFGNAPNVSPYRAQINAYGWNYLLQNNDPTSAFFQKYNTNTVPTDFEYVGIHSSLNRGWQVDVKPYTYSYNNAQYYANDNPNDTTGLATGPNGSSGWITPANCEPEGKIWPCAIDKVNSYRKYGETSTISQTSKYGVFRTGMWYEWATSNRFQFPSDPINHLDQAVPNFHENYWTNSYNPYVEYEWHATKKLTLIVGDKYAYYTLNFKQFADNGKVVGNLNGAPSITSSGGFGSNLPSASANYRLTNNWSVYGQFGKGDEIPPTSIFDVAGGGKEISKLPSPQTTSAYQGGTVLKLNRVTFDADYYAVKFQNNYIQNVVTNPNNPAFGLNEYFLGPDSITQGFEAETNASLGYGLNVYANGTIGKATYTGIGVPSGLNVTDTPSYTQGLGVTYQGHGMDLGIIEKRVGSYYDDNGSFHNQVYVAPYNNVNLFLNYTIRKHSMFDESKISFSINNLFNSENITDVFPFNSPTPAGTSAYIATTTPSPLDQINLTAGRSFVVTFKMGLFPNRHE</sequence>
<name>A0A841JNJ1_9BACT</name>
<dbReference type="InterPro" id="IPR012910">
    <property type="entry name" value="Plug_dom"/>
</dbReference>
<comment type="similarity">
    <text evidence="10">Belongs to the TonB-dependent receptor family.</text>
</comment>
<reference evidence="14 15" key="1">
    <citation type="submission" date="2020-08" db="EMBL/GenBank/DDBJ databases">
        <title>Genomic Encyclopedia of Type Strains, Phase IV (KMG-IV): sequencing the most valuable type-strain genomes for metagenomic binning, comparative biology and taxonomic classification.</title>
        <authorList>
            <person name="Goeker M."/>
        </authorList>
    </citation>
    <scope>NUCLEOTIDE SEQUENCE [LARGE SCALE GENOMIC DNA]</scope>
    <source>
        <strain evidence="14 15">DSM 103733</strain>
    </source>
</reference>
<proteinExistence type="inferred from homology"/>
<dbReference type="InterPro" id="IPR036942">
    <property type="entry name" value="Beta-barrel_TonB_sf"/>
</dbReference>
<keyword evidence="3" id="KW-1134">Transmembrane beta strand</keyword>
<dbReference type="InterPro" id="IPR039426">
    <property type="entry name" value="TonB-dep_rcpt-like"/>
</dbReference>
<evidence type="ECO:0000256" key="7">
    <source>
        <dbReference type="ARBA" id="ARBA00023136"/>
    </source>
</evidence>
<dbReference type="Proteomes" id="UP000538666">
    <property type="component" value="Unassembled WGS sequence"/>
</dbReference>
<dbReference type="EMBL" id="JACHEK010000001">
    <property type="protein sequence ID" value="MBB6142710.1"/>
    <property type="molecule type" value="Genomic_DNA"/>
</dbReference>
<dbReference type="PANTHER" id="PTHR30069">
    <property type="entry name" value="TONB-DEPENDENT OUTER MEMBRANE RECEPTOR"/>
    <property type="match status" value="1"/>
</dbReference>
<dbReference type="InterPro" id="IPR000531">
    <property type="entry name" value="Beta-barrel_TonB"/>
</dbReference>
<dbReference type="InterPro" id="IPR037066">
    <property type="entry name" value="Plug_dom_sf"/>
</dbReference>
<keyword evidence="6 10" id="KW-0798">TonB box</keyword>
<evidence type="ECO:0000256" key="2">
    <source>
        <dbReference type="ARBA" id="ARBA00022448"/>
    </source>
</evidence>
<dbReference type="Gene3D" id="2.170.130.10">
    <property type="entry name" value="TonB-dependent receptor, plug domain"/>
    <property type="match status" value="1"/>
</dbReference>
<dbReference type="GO" id="GO:0015344">
    <property type="term" value="F:siderophore uptake transmembrane transporter activity"/>
    <property type="evidence" value="ECO:0007669"/>
    <property type="project" value="TreeGrafter"/>
</dbReference>
<keyword evidence="4" id="KW-0812">Transmembrane</keyword>
<keyword evidence="8 14" id="KW-0675">Receptor</keyword>
<dbReference type="Gene3D" id="2.60.40.1120">
    <property type="entry name" value="Carboxypeptidase-like, regulatory domain"/>
    <property type="match status" value="1"/>
</dbReference>
<evidence type="ECO:0000313" key="14">
    <source>
        <dbReference type="EMBL" id="MBB6142710.1"/>
    </source>
</evidence>
<evidence type="ECO:0000313" key="15">
    <source>
        <dbReference type="Proteomes" id="UP000538666"/>
    </source>
</evidence>
<dbReference type="Pfam" id="PF13620">
    <property type="entry name" value="CarboxypepD_reg"/>
    <property type="match status" value="1"/>
</dbReference>
<keyword evidence="5 11" id="KW-0732">Signal</keyword>
<dbReference type="RefSeq" id="WP_050057905.1">
    <property type="nucleotide sequence ID" value="NZ_JACHEK010000001.1"/>
</dbReference>
<dbReference type="SUPFAM" id="SSF49452">
    <property type="entry name" value="Starch-binding domain-like"/>
    <property type="match status" value="1"/>
</dbReference>
<evidence type="ECO:0000256" key="1">
    <source>
        <dbReference type="ARBA" id="ARBA00004571"/>
    </source>
</evidence>
<protein>
    <submittedName>
        <fullName evidence="14">Iron complex outermembrane receptor protein</fullName>
    </submittedName>
</protein>
<feature type="chain" id="PRO_5032577894" evidence="11">
    <location>
        <begin position="32"/>
        <end position="859"/>
    </location>
</feature>
<evidence type="ECO:0000256" key="3">
    <source>
        <dbReference type="ARBA" id="ARBA00022452"/>
    </source>
</evidence>
<keyword evidence="2" id="KW-0813">Transport</keyword>
<dbReference type="SUPFAM" id="SSF56935">
    <property type="entry name" value="Porins"/>
    <property type="match status" value="1"/>
</dbReference>
<keyword evidence="15" id="KW-1185">Reference proteome</keyword>